<comment type="caution">
    <text evidence="2">The sequence shown here is derived from an EMBL/GenBank/DDBJ whole genome shotgun (WGS) entry which is preliminary data.</text>
</comment>
<organism evidence="2 3">
    <name type="scientific">Roseinatronobacter monicus</name>
    <dbReference type="NCBI Taxonomy" id="393481"/>
    <lineage>
        <taxon>Bacteria</taxon>
        <taxon>Pseudomonadati</taxon>
        <taxon>Pseudomonadota</taxon>
        <taxon>Alphaproteobacteria</taxon>
        <taxon>Rhodobacterales</taxon>
        <taxon>Paracoccaceae</taxon>
        <taxon>Roseinatronobacter</taxon>
    </lineage>
</organism>
<reference evidence="2 3" key="1">
    <citation type="submission" date="2019-06" db="EMBL/GenBank/DDBJ databases">
        <title>Genomic Encyclopedia of Archaeal and Bacterial Type Strains, Phase II (KMG-II): from individual species to whole genera.</title>
        <authorList>
            <person name="Goeker M."/>
        </authorList>
    </citation>
    <scope>NUCLEOTIDE SEQUENCE [LARGE SCALE GENOMIC DNA]</scope>
    <source>
        <strain evidence="2 3">DSM 18423</strain>
    </source>
</reference>
<proteinExistence type="predicted"/>
<dbReference type="EMBL" id="VFPT01000001">
    <property type="protein sequence ID" value="TQM94119.1"/>
    <property type="molecule type" value="Genomic_DNA"/>
</dbReference>
<evidence type="ECO:0000256" key="1">
    <source>
        <dbReference type="SAM" id="MobiDB-lite"/>
    </source>
</evidence>
<sequence>MSHHDRPRAQGSARPQFAYQRAHGPSRVGRPDEVHLDDLGLERFERLSLALLRWHFQNFAQPDSHGWLMAMRIAAAHVGSRQAGVLCYDIVTVVQSLRMARKTPVTFNPEDCACCRIWLTPDERRLVALLKALRKGQQGQAQVIAQVLCDGVPDAPLLASMQVLLSHHAQPDPLSH</sequence>
<feature type="region of interest" description="Disordered" evidence="1">
    <location>
        <begin position="1"/>
        <end position="31"/>
    </location>
</feature>
<evidence type="ECO:0000313" key="3">
    <source>
        <dbReference type="Proteomes" id="UP000320582"/>
    </source>
</evidence>
<gene>
    <name evidence="2" type="ORF">BD293_2782</name>
</gene>
<protein>
    <submittedName>
        <fullName evidence="2">Uncharacterized protein</fullName>
    </submittedName>
</protein>
<accession>A0A543KGB0</accession>
<dbReference type="AlphaFoldDB" id="A0A543KGB0"/>
<keyword evidence="3" id="KW-1185">Reference proteome</keyword>
<name>A0A543KGB0_9RHOB</name>
<dbReference type="OrthoDB" id="7691213at2"/>
<dbReference type="RefSeq" id="WP_142082543.1">
    <property type="nucleotide sequence ID" value="NZ_VFPT01000001.1"/>
</dbReference>
<dbReference type="Proteomes" id="UP000320582">
    <property type="component" value="Unassembled WGS sequence"/>
</dbReference>
<evidence type="ECO:0000313" key="2">
    <source>
        <dbReference type="EMBL" id="TQM94119.1"/>
    </source>
</evidence>